<dbReference type="InterPro" id="IPR035965">
    <property type="entry name" value="PAS-like_dom_sf"/>
</dbReference>
<dbReference type="InterPro" id="IPR000700">
    <property type="entry name" value="PAS-assoc_C"/>
</dbReference>
<dbReference type="SUPFAM" id="SSF55785">
    <property type="entry name" value="PYP-like sensor domain (PAS domain)"/>
    <property type="match status" value="1"/>
</dbReference>
<evidence type="ECO:0000256" key="7">
    <source>
        <dbReference type="SAM" id="MobiDB-lite"/>
    </source>
</evidence>
<dbReference type="Pfam" id="PF08448">
    <property type="entry name" value="PAS_4"/>
    <property type="match status" value="1"/>
</dbReference>
<keyword evidence="11" id="KW-0067">ATP-binding</keyword>
<dbReference type="SUPFAM" id="SSF47384">
    <property type="entry name" value="Homodimeric domain of signal transducing histidine kinase"/>
    <property type="match status" value="1"/>
</dbReference>
<dbReference type="PANTHER" id="PTHR43547:SF2">
    <property type="entry name" value="HYBRID SIGNAL TRANSDUCTION HISTIDINE KINASE C"/>
    <property type="match status" value="1"/>
</dbReference>
<evidence type="ECO:0000256" key="6">
    <source>
        <dbReference type="ARBA" id="ARBA00023012"/>
    </source>
</evidence>
<dbReference type="InterPro" id="IPR005467">
    <property type="entry name" value="His_kinase_dom"/>
</dbReference>
<dbReference type="CDD" id="cd00082">
    <property type="entry name" value="HisKA"/>
    <property type="match status" value="1"/>
</dbReference>
<dbReference type="Gene3D" id="3.30.565.10">
    <property type="entry name" value="Histidine kinase-like ATPase, C-terminal domain"/>
    <property type="match status" value="1"/>
</dbReference>
<keyword evidence="5" id="KW-0418">Kinase</keyword>
<proteinExistence type="predicted"/>
<dbReference type="Pfam" id="PF00512">
    <property type="entry name" value="HisKA"/>
    <property type="match status" value="1"/>
</dbReference>
<dbReference type="RefSeq" id="WP_378067563.1">
    <property type="nucleotide sequence ID" value="NZ_JBHSBL010000015.1"/>
</dbReference>
<evidence type="ECO:0000313" key="11">
    <source>
        <dbReference type="EMBL" id="MFC4066598.1"/>
    </source>
</evidence>
<evidence type="ECO:0000259" key="8">
    <source>
        <dbReference type="PROSITE" id="PS50109"/>
    </source>
</evidence>
<dbReference type="InterPro" id="IPR029016">
    <property type="entry name" value="GAF-like_dom_sf"/>
</dbReference>
<dbReference type="SMART" id="SM00388">
    <property type="entry name" value="HisKA"/>
    <property type="match status" value="1"/>
</dbReference>
<evidence type="ECO:0000256" key="5">
    <source>
        <dbReference type="ARBA" id="ARBA00022777"/>
    </source>
</evidence>
<dbReference type="CDD" id="cd00130">
    <property type="entry name" value="PAS"/>
    <property type="match status" value="1"/>
</dbReference>
<evidence type="ECO:0000256" key="3">
    <source>
        <dbReference type="ARBA" id="ARBA00012438"/>
    </source>
</evidence>
<keyword evidence="5" id="KW-0808">Transferase</keyword>
<gene>
    <name evidence="11" type="ORF">ACFO0C_16805</name>
</gene>
<dbReference type="Pfam" id="PF02518">
    <property type="entry name" value="HATPase_c"/>
    <property type="match status" value="1"/>
</dbReference>
<dbReference type="InterPro" id="IPR003661">
    <property type="entry name" value="HisK_dim/P_dom"/>
</dbReference>
<comment type="subcellular location">
    <subcellularLocation>
        <location evidence="2">Cell membrane</location>
    </subcellularLocation>
</comment>
<dbReference type="PRINTS" id="PR00344">
    <property type="entry name" value="BCTRLSENSOR"/>
</dbReference>
<dbReference type="CDD" id="cd00075">
    <property type="entry name" value="HATPase"/>
    <property type="match status" value="1"/>
</dbReference>
<keyword evidence="6" id="KW-0902">Two-component regulatory system</keyword>
<name>A0ABV8IW90_9ACTN</name>
<feature type="domain" description="Histidine kinase" evidence="8">
    <location>
        <begin position="309"/>
        <end position="528"/>
    </location>
</feature>
<evidence type="ECO:0000256" key="1">
    <source>
        <dbReference type="ARBA" id="ARBA00000085"/>
    </source>
</evidence>
<feature type="region of interest" description="Disordered" evidence="7">
    <location>
        <begin position="507"/>
        <end position="537"/>
    </location>
</feature>
<dbReference type="InterPro" id="IPR003594">
    <property type="entry name" value="HATPase_dom"/>
</dbReference>
<dbReference type="Pfam" id="PF01590">
    <property type="entry name" value="GAF"/>
    <property type="match status" value="1"/>
</dbReference>
<organism evidence="11 12">
    <name type="scientific">Actinoplanes subglobosus</name>
    <dbReference type="NCBI Taxonomy" id="1547892"/>
    <lineage>
        <taxon>Bacteria</taxon>
        <taxon>Bacillati</taxon>
        <taxon>Actinomycetota</taxon>
        <taxon>Actinomycetes</taxon>
        <taxon>Micromonosporales</taxon>
        <taxon>Micromonosporaceae</taxon>
        <taxon>Actinoplanes</taxon>
    </lineage>
</organism>
<dbReference type="InterPro" id="IPR036890">
    <property type="entry name" value="HATPase_C_sf"/>
</dbReference>
<reference evidence="12" key="1">
    <citation type="journal article" date="2019" name="Int. J. Syst. Evol. Microbiol.">
        <title>The Global Catalogue of Microorganisms (GCM) 10K type strain sequencing project: providing services to taxonomists for standard genome sequencing and annotation.</title>
        <authorList>
            <consortium name="The Broad Institute Genomics Platform"/>
            <consortium name="The Broad Institute Genome Sequencing Center for Infectious Disease"/>
            <person name="Wu L."/>
            <person name="Ma J."/>
        </authorList>
    </citation>
    <scope>NUCLEOTIDE SEQUENCE [LARGE SCALE GENOMIC DNA]</scope>
    <source>
        <strain evidence="12">TBRC 5832</strain>
    </source>
</reference>
<dbReference type="Gene3D" id="3.30.450.20">
    <property type="entry name" value="PAS domain"/>
    <property type="match status" value="1"/>
</dbReference>
<dbReference type="PROSITE" id="PS50112">
    <property type="entry name" value="PAS"/>
    <property type="match status" value="1"/>
</dbReference>
<comment type="caution">
    <text evidence="11">The sequence shown here is derived from an EMBL/GenBank/DDBJ whole genome shotgun (WGS) entry which is preliminary data.</text>
</comment>
<feature type="domain" description="PAC" evidence="10">
    <location>
        <begin position="247"/>
        <end position="298"/>
    </location>
</feature>
<dbReference type="SMART" id="SM00387">
    <property type="entry name" value="HATPase_c"/>
    <property type="match status" value="1"/>
</dbReference>
<dbReference type="InterPro" id="IPR000014">
    <property type="entry name" value="PAS"/>
</dbReference>
<dbReference type="EMBL" id="JBHSBL010000015">
    <property type="protein sequence ID" value="MFC4066598.1"/>
    <property type="molecule type" value="Genomic_DNA"/>
</dbReference>
<keyword evidence="11" id="KW-0547">Nucleotide-binding</keyword>
<dbReference type="SMART" id="SM00065">
    <property type="entry name" value="GAF"/>
    <property type="match status" value="1"/>
</dbReference>
<dbReference type="InterPro" id="IPR003018">
    <property type="entry name" value="GAF"/>
</dbReference>
<feature type="domain" description="PAS" evidence="9">
    <location>
        <begin position="169"/>
        <end position="208"/>
    </location>
</feature>
<dbReference type="EC" id="2.7.13.3" evidence="3"/>
<keyword evidence="4" id="KW-0597">Phosphoprotein</keyword>
<dbReference type="SUPFAM" id="SSF55874">
    <property type="entry name" value="ATPase domain of HSP90 chaperone/DNA topoisomerase II/histidine kinase"/>
    <property type="match status" value="1"/>
</dbReference>
<evidence type="ECO:0000313" key="12">
    <source>
        <dbReference type="Proteomes" id="UP001595867"/>
    </source>
</evidence>
<evidence type="ECO:0000256" key="4">
    <source>
        <dbReference type="ARBA" id="ARBA00022553"/>
    </source>
</evidence>
<dbReference type="Gene3D" id="3.30.450.40">
    <property type="match status" value="1"/>
</dbReference>
<dbReference type="PROSITE" id="PS50109">
    <property type="entry name" value="HIS_KIN"/>
    <property type="match status" value="1"/>
</dbReference>
<evidence type="ECO:0000259" key="9">
    <source>
        <dbReference type="PROSITE" id="PS50112"/>
    </source>
</evidence>
<evidence type="ECO:0000259" key="10">
    <source>
        <dbReference type="PROSITE" id="PS50113"/>
    </source>
</evidence>
<dbReference type="Gene3D" id="1.10.287.130">
    <property type="match status" value="1"/>
</dbReference>
<evidence type="ECO:0000256" key="2">
    <source>
        <dbReference type="ARBA" id="ARBA00004236"/>
    </source>
</evidence>
<keyword evidence="12" id="KW-1185">Reference proteome</keyword>
<dbReference type="GO" id="GO:0005524">
    <property type="term" value="F:ATP binding"/>
    <property type="evidence" value="ECO:0007669"/>
    <property type="project" value="UniProtKB-KW"/>
</dbReference>
<dbReference type="PROSITE" id="PS50113">
    <property type="entry name" value="PAC"/>
    <property type="match status" value="1"/>
</dbReference>
<sequence>MNRGTQSAAPAAVMEMAPGGMSRTAADRLAALTVRGARAACAMIHLTDGANMRLIGGHALPAGFEPMQRVPMIFTLGGQVLRSGFPVVIGDVDTDDRVPAEAPVRIVGIRSYAGYPIRDPAGAIVGVCAVMDYLPRRWQPDELTAVDDGAQACAAFVAEQRAHQGERAQRLFLNTLLDSLDTGVAACDADGRMVVVNRSLRDRLGVSEVHGHAAEWAGTLPVTTPAGEPVAAREGPLLRALHGGDVRDVEQVLHTRDGRRLMRVNAHPIADGPDHRIGAVEVFHDITEARRAEDLQQMLSRAKDEYLNLVGHELRTPVTIIVSYLELLADAGPDTPAAELLPLIEAVCRGGERLRRLVEALLELSALDAGRVPVTMEELDLVTVVASAVRAVGERAAGRGITVTRHGPERMPMRGDPRRLAQLAGALLDNAITYTPDGGTVGVTLAEAALAVTLDVADTGFGIPEHERPYVFDRFYRGAVTTELAIPGAGLGLAIAKLIAERHHGTVTISPRGARPGTNVHVELPRDPSQPGRVRPR</sequence>
<dbReference type="InterPro" id="IPR004358">
    <property type="entry name" value="Sig_transdc_His_kin-like_C"/>
</dbReference>
<protein>
    <recommendedName>
        <fullName evidence="3">histidine kinase</fullName>
        <ecNumber evidence="3">2.7.13.3</ecNumber>
    </recommendedName>
</protein>
<dbReference type="PANTHER" id="PTHR43547">
    <property type="entry name" value="TWO-COMPONENT HISTIDINE KINASE"/>
    <property type="match status" value="1"/>
</dbReference>
<accession>A0ABV8IW90</accession>
<dbReference type="SUPFAM" id="SSF55781">
    <property type="entry name" value="GAF domain-like"/>
    <property type="match status" value="1"/>
</dbReference>
<dbReference type="InterPro" id="IPR013656">
    <property type="entry name" value="PAS_4"/>
</dbReference>
<comment type="catalytic activity">
    <reaction evidence="1">
        <text>ATP + protein L-histidine = ADP + protein N-phospho-L-histidine.</text>
        <dbReference type="EC" id="2.7.13.3"/>
    </reaction>
</comment>
<dbReference type="InterPro" id="IPR036097">
    <property type="entry name" value="HisK_dim/P_sf"/>
</dbReference>
<dbReference type="Proteomes" id="UP001595867">
    <property type="component" value="Unassembled WGS sequence"/>
</dbReference>